<organism evidence="3 4">
    <name type="scientific">Erythrobacter longus</name>
    <dbReference type="NCBI Taxonomy" id="1044"/>
    <lineage>
        <taxon>Bacteria</taxon>
        <taxon>Pseudomonadati</taxon>
        <taxon>Pseudomonadota</taxon>
        <taxon>Alphaproteobacteria</taxon>
        <taxon>Sphingomonadales</taxon>
        <taxon>Erythrobacteraceae</taxon>
        <taxon>Erythrobacter/Porphyrobacter group</taxon>
        <taxon>Erythrobacter</taxon>
    </lineage>
</organism>
<reference evidence="3 4" key="1">
    <citation type="submission" date="2014-04" db="EMBL/GenBank/DDBJ databases">
        <title>A comprehensive comparison of genomes of Erythrobacter spp. strains.</title>
        <authorList>
            <person name="Zheng Q."/>
        </authorList>
    </citation>
    <scope>NUCLEOTIDE SEQUENCE [LARGE SCALE GENOMIC DNA]</scope>
    <source>
        <strain evidence="3 4">DSM 6997</strain>
    </source>
</reference>
<proteinExistence type="predicted"/>
<comment type="caution">
    <text evidence="3">The sequence shown here is derived from an EMBL/GenBank/DDBJ whole genome shotgun (WGS) entry which is preliminary data.</text>
</comment>
<accession>A0A074M742</accession>
<evidence type="ECO:0000313" key="4">
    <source>
        <dbReference type="Proteomes" id="UP000027647"/>
    </source>
</evidence>
<dbReference type="AlphaFoldDB" id="A0A074M742"/>
<dbReference type="Proteomes" id="UP000027647">
    <property type="component" value="Unassembled WGS sequence"/>
</dbReference>
<feature type="region of interest" description="Disordered" evidence="1">
    <location>
        <begin position="69"/>
        <end position="100"/>
    </location>
</feature>
<name>A0A074M742_ERYLO</name>
<evidence type="ECO:0000256" key="2">
    <source>
        <dbReference type="SAM" id="SignalP"/>
    </source>
</evidence>
<evidence type="ECO:0000313" key="3">
    <source>
        <dbReference type="EMBL" id="KEO88530.1"/>
    </source>
</evidence>
<protein>
    <submittedName>
        <fullName evidence="3">Uncharacterized protein</fullName>
    </submittedName>
</protein>
<sequence>MLIESILAASLAFSAQADVSAVPAMQKVALSDPSETQAKDEEELDDANKRVCRRMPVIGSRMKKKVCASKKEWEEMSEASRNQTDDLQRRGQAPGSGIGG</sequence>
<keyword evidence="4" id="KW-1185">Reference proteome</keyword>
<gene>
    <name evidence="3" type="ORF">EH31_16355</name>
</gene>
<dbReference type="RefSeq" id="WP_034962056.1">
    <property type="nucleotide sequence ID" value="NZ_JMIW01000009.1"/>
</dbReference>
<feature type="signal peptide" evidence="2">
    <location>
        <begin position="1"/>
        <end position="17"/>
    </location>
</feature>
<keyword evidence="2" id="KW-0732">Signal</keyword>
<feature type="chain" id="PRO_5001696827" evidence="2">
    <location>
        <begin position="18"/>
        <end position="100"/>
    </location>
</feature>
<evidence type="ECO:0000256" key="1">
    <source>
        <dbReference type="SAM" id="MobiDB-lite"/>
    </source>
</evidence>
<dbReference type="OrthoDB" id="7452609at2"/>
<dbReference type="STRING" id="1044.EH31_16355"/>
<dbReference type="EMBL" id="JMIW01000009">
    <property type="protein sequence ID" value="KEO88530.1"/>
    <property type="molecule type" value="Genomic_DNA"/>
</dbReference>